<dbReference type="InterPro" id="IPR014729">
    <property type="entry name" value="Rossmann-like_a/b/a_fold"/>
</dbReference>
<sequence>MKKIVFAGSFDPAHKGHLNTYLLAKEKYNQEITICISRNPLKKSSRFSIEERLLIAQSIFKTNEIRVVTDVSDIINLIKEYDVIIQGYHEISEIDKLRPHYKQFNCEELFEKNDFLKIQDDFADVTSTNIVSNFFNNEQFARDNLSPLGFEMLKKKLVSENL</sequence>
<dbReference type="AlphaFoldDB" id="A0A3T1DCJ9"/>
<dbReference type="NCBIfam" id="TIGR00125">
    <property type="entry name" value="cyt_tran_rel"/>
    <property type="match status" value="1"/>
</dbReference>
<feature type="domain" description="Cytidyltransferase-like" evidence="1">
    <location>
        <begin position="5"/>
        <end position="115"/>
    </location>
</feature>
<dbReference type="Proteomes" id="UP000289856">
    <property type="component" value="Chromosome"/>
</dbReference>
<organism evidence="2 3">
    <name type="scientific">Cohnella abietis</name>
    <dbReference type="NCBI Taxonomy" id="2507935"/>
    <lineage>
        <taxon>Bacteria</taxon>
        <taxon>Bacillati</taxon>
        <taxon>Bacillota</taxon>
        <taxon>Bacilli</taxon>
        <taxon>Bacillales</taxon>
        <taxon>Paenibacillaceae</taxon>
        <taxon>Cohnella</taxon>
    </lineage>
</organism>
<dbReference type="Gene3D" id="3.40.50.620">
    <property type="entry name" value="HUPs"/>
    <property type="match status" value="1"/>
</dbReference>
<dbReference type="SUPFAM" id="SSF52374">
    <property type="entry name" value="Nucleotidylyl transferase"/>
    <property type="match status" value="1"/>
</dbReference>
<reference evidence="2 3" key="1">
    <citation type="submission" date="2019-01" db="EMBL/GenBank/DDBJ databases">
        <title>Complete genome sequence of Cohnella hallensis HS21 isolated from Korean fir (Abies koreana) rhizospheric soil.</title>
        <authorList>
            <person name="Jiang L."/>
            <person name="Kang S.W."/>
            <person name="Kim S."/>
            <person name="Jung J."/>
            <person name="Kim C.Y."/>
            <person name="Kim D.H."/>
            <person name="Kim S.W."/>
            <person name="Lee J."/>
        </authorList>
    </citation>
    <scope>NUCLEOTIDE SEQUENCE [LARGE SCALE GENOMIC DNA]</scope>
    <source>
        <strain evidence="2 3">HS21</strain>
    </source>
</reference>
<dbReference type="InterPro" id="IPR004821">
    <property type="entry name" value="Cyt_trans-like"/>
</dbReference>
<evidence type="ECO:0000313" key="3">
    <source>
        <dbReference type="Proteomes" id="UP000289856"/>
    </source>
</evidence>
<proteinExistence type="predicted"/>
<dbReference type="EMBL" id="AP019400">
    <property type="protein sequence ID" value="BBI35665.1"/>
    <property type="molecule type" value="Genomic_DNA"/>
</dbReference>
<gene>
    <name evidence="2" type="ORF">KCTCHS21_50640</name>
</gene>
<dbReference type="OrthoDB" id="9806661at2"/>
<dbReference type="Pfam" id="PF01467">
    <property type="entry name" value="CTP_transf_like"/>
    <property type="match status" value="1"/>
</dbReference>
<dbReference type="GO" id="GO:0003824">
    <property type="term" value="F:catalytic activity"/>
    <property type="evidence" value="ECO:0007669"/>
    <property type="project" value="InterPro"/>
</dbReference>
<name>A0A3T1DCJ9_9BACL</name>
<evidence type="ECO:0000259" key="1">
    <source>
        <dbReference type="Pfam" id="PF01467"/>
    </source>
</evidence>
<dbReference type="RefSeq" id="WP_157994119.1">
    <property type="nucleotide sequence ID" value="NZ_AP019400.1"/>
</dbReference>
<dbReference type="KEGG" id="cohn:KCTCHS21_50640"/>
<keyword evidence="3" id="KW-1185">Reference proteome</keyword>
<accession>A0A3T1DCJ9</accession>
<evidence type="ECO:0000313" key="2">
    <source>
        <dbReference type="EMBL" id="BBI35665.1"/>
    </source>
</evidence>
<protein>
    <recommendedName>
        <fullName evidence="1">Cytidyltransferase-like domain-containing protein</fullName>
    </recommendedName>
</protein>